<evidence type="ECO:0000256" key="11">
    <source>
        <dbReference type="RuleBase" id="RU367085"/>
    </source>
</evidence>
<keyword evidence="7 11" id="KW-0378">Hydrolase</keyword>
<dbReference type="GO" id="GO:0016829">
    <property type="term" value="F:lyase activity"/>
    <property type="evidence" value="ECO:0007669"/>
    <property type="project" value="UniProtKB-KW"/>
</dbReference>
<dbReference type="GO" id="GO:0003723">
    <property type="term" value="F:RNA binding"/>
    <property type="evidence" value="ECO:0007669"/>
    <property type="project" value="UniProtKB-UniRule"/>
</dbReference>
<evidence type="ECO:0000256" key="5">
    <source>
        <dbReference type="ARBA" id="ARBA00022723"/>
    </source>
</evidence>
<evidence type="ECO:0000256" key="7">
    <source>
        <dbReference type="ARBA" id="ARBA00022801"/>
    </source>
</evidence>
<name>A0A232FJB6_9HYME</name>
<dbReference type="InterPro" id="IPR039787">
    <property type="entry name" value="ENDOU"/>
</dbReference>
<keyword evidence="8 11" id="KW-0694">RNA-binding</keyword>
<dbReference type="PANTHER" id="PTHR12439:SF42">
    <property type="entry name" value="ENDORIBONUCLEASE-RELATED"/>
    <property type="match status" value="1"/>
</dbReference>
<dbReference type="AlphaFoldDB" id="A0A232FJB6"/>
<dbReference type="GO" id="GO:0046872">
    <property type="term" value="F:metal ion binding"/>
    <property type="evidence" value="ECO:0007669"/>
    <property type="project" value="UniProtKB-UniRule"/>
</dbReference>
<dbReference type="GO" id="GO:0016787">
    <property type="term" value="F:hydrolase activity"/>
    <property type="evidence" value="ECO:0007669"/>
    <property type="project" value="UniProtKB-KW"/>
</dbReference>
<feature type="compositionally biased region" description="Polar residues" evidence="12">
    <location>
        <begin position="200"/>
        <end position="209"/>
    </location>
</feature>
<evidence type="ECO:0000256" key="9">
    <source>
        <dbReference type="ARBA" id="ARBA00023211"/>
    </source>
</evidence>
<keyword evidence="11" id="KW-0732">Signal</keyword>
<protein>
    <recommendedName>
        <fullName evidence="13">EndoU domain-containing protein</fullName>
    </recommendedName>
</protein>
<evidence type="ECO:0000313" key="15">
    <source>
        <dbReference type="Proteomes" id="UP000215335"/>
    </source>
</evidence>
<evidence type="ECO:0000256" key="12">
    <source>
        <dbReference type="SAM" id="MobiDB-lite"/>
    </source>
</evidence>
<dbReference type="PROSITE" id="PS51959">
    <property type="entry name" value="ENDOU"/>
    <property type="match status" value="1"/>
</dbReference>
<dbReference type="InterPro" id="IPR018998">
    <property type="entry name" value="EndoU_C"/>
</dbReference>
<proteinExistence type="inferred from homology"/>
<comment type="cofactor">
    <cofactor evidence="1 11">
        <name>Mn(2+)</name>
        <dbReference type="ChEBI" id="CHEBI:29035"/>
    </cofactor>
</comment>
<accession>A0A232FJB6</accession>
<evidence type="ECO:0000256" key="4">
    <source>
        <dbReference type="ARBA" id="ARBA00022722"/>
    </source>
</evidence>
<feature type="domain" description="EndoU" evidence="13">
    <location>
        <begin position="385"/>
        <end position="649"/>
    </location>
</feature>
<dbReference type="InterPro" id="IPR037227">
    <property type="entry name" value="EndoU-like"/>
</dbReference>
<feature type="region of interest" description="Disordered" evidence="12">
    <location>
        <begin position="94"/>
        <end position="343"/>
    </location>
</feature>
<evidence type="ECO:0000256" key="3">
    <source>
        <dbReference type="ARBA" id="ARBA00011245"/>
    </source>
</evidence>
<keyword evidence="5 11" id="KW-0479">Metal-binding</keyword>
<dbReference type="PANTHER" id="PTHR12439">
    <property type="entry name" value="PLACENTAL PROTEIN 11-RELATED"/>
    <property type="match status" value="1"/>
</dbReference>
<feature type="signal peptide" evidence="11">
    <location>
        <begin position="1"/>
        <end position="21"/>
    </location>
</feature>
<keyword evidence="6 11" id="KW-0255">Endonuclease</keyword>
<reference evidence="14 15" key="1">
    <citation type="journal article" date="2017" name="Curr. Biol.">
        <title>The Evolution of Venom by Co-option of Single-Copy Genes.</title>
        <authorList>
            <person name="Martinson E.O."/>
            <person name="Mrinalini"/>
            <person name="Kelkar Y.D."/>
            <person name="Chang C.H."/>
            <person name="Werren J.H."/>
        </authorList>
    </citation>
    <scope>NUCLEOTIDE SEQUENCE [LARGE SCALE GENOMIC DNA]</scope>
    <source>
        <strain evidence="14 15">Alberta</strain>
        <tissue evidence="14">Whole body</tissue>
    </source>
</reference>
<evidence type="ECO:0000256" key="10">
    <source>
        <dbReference type="ARBA" id="ARBA00023239"/>
    </source>
</evidence>
<dbReference type="EMBL" id="NNAY01000115">
    <property type="protein sequence ID" value="OXU30836.1"/>
    <property type="molecule type" value="Genomic_DNA"/>
</dbReference>
<comment type="subunit">
    <text evidence="3 11">Monomer.</text>
</comment>
<feature type="region of interest" description="Disordered" evidence="12">
    <location>
        <begin position="28"/>
        <end position="75"/>
    </location>
</feature>
<sequence>MKTVYFLIVLLSLSLVVDVDAGWKFWKKKKDDPTSTENPLSSSTVATPSTTLAAKVTPAPATQKRATTPASSNRGIAAAADPALAIGVGNVGGNIREDARNQPRKPNPGTEVGLDISYPKPARPGVGGGSGQGYRDWAADLTGAGEPGRQSPKLPAQGPALSGFGGQQPNQGNRPASVPGISTGQQPAVVPGSRPASVPGTPTGQQQPAGSKPASVPGMPTGQHQPTGSTRAAIPVTQAPTPAARPVTPSPQQRPTVTIPPANHGGFPPLRGSANNSPGGFSPPASPTGGKSWADVAGTGGNSRPGSPTPAPKLASPTPGRGSQQQFDYTKPGNAGTGQSGRPGIAGTGAAVAGGAAIGAAAVGAANSGKTYSSNPTFSKGNTITDEDLEKLSEALFIKDVNNANKYITLNLQKQTTGQSPKDEAPQPLFQVKPEALQISTIQKVLSIYDNYKLDTRENEYISPAQRQEESLLVDTFLSTNVMSMAMRFLADKGFVKKDYYDYKDTLRGMWFNLYSRGEGKIGSTGFEHVFLTEVKLGTEVSGLHNWIYFNAEELKKRLDYLGYIKKVDLGNKGAIVKAHVKFNGIDKPVTTFFIGTSPELEMALYTVCFFARPDANCPVSLGGTKFNIVTHKFRYRGRDLIGSAYPEI</sequence>
<feature type="compositionally biased region" description="Polar residues" evidence="12">
    <location>
        <begin position="64"/>
        <end position="74"/>
    </location>
</feature>
<gene>
    <name evidence="14" type="ORF">TSAR_009875</name>
</gene>
<evidence type="ECO:0000256" key="8">
    <source>
        <dbReference type="ARBA" id="ARBA00022884"/>
    </source>
</evidence>
<dbReference type="CDD" id="cd21159">
    <property type="entry name" value="XendoU"/>
    <property type="match status" value="1"/>
</dbReference>
<keyword evidence="9 11" id="KW-0464">Manganese</keyword>
<evidence type="ECO:0000256" key="1">
    <source>
        <dbReference type="ARBA" id="ARBA00001936"/>
    </source>
</evidence>
<keyword evidence="4 11" id="KW-0540">Nuclease</keyword>
<comment type="similarity">
    <text evidence="2 11">Belongs to the ENDOU family.</text>
</comment>
<keyword evidence="15" id="KW-1185">Reference proteome</keyword>
<evidence type="ECO:0000256" key="2">
    <source>
        <dbReference type="ARBA" id="ARBA00010168"/>
    </source>
</evidence>
<dbReference type="Proteomes" id="UP000215335">
    <property type="component" value="Unassembled WGS sequence"/>
</dbReference>
<organism evidence="14 15">
    <name type="scientific">Trichomalopsis sarcophagae</name>
    <dbReference type="NCBI Taxonomy" id="543379"/>
    <lineage>
        <taxon>Eukaryota</taxon>
        <taxon>Metazoa</taxon>
        <taxon>Ecdysozoa</taxon>
        <taxon>Arthropoda</taxon>
        <taxon>Hexapoda</taxon>
        <taxon>Insecta</taxon>
        <taxon>Pterygota</taxon>
        <taxon>Neoptera</taxon>
        <taxon>Endopterygota</taxon>
        <taxon>Hymenoptera</taxon>
        <taxon>Apocrita</taxon>
        <taxon>Proctotrupomorpha</taxon>
        <taxon>Chalcidoidea</taxon>
        <taxon>Pteromalidae</taxon>
        <taxon>Pteromalinae</taxon>
        <taxon>Trichomalopsis</taxon>
    </lineage>
</organism>
<dbReference type="GO" id="GO:0004521">
    <property type="term" value="F:RNA endonuclease activity"/>
    <property type="evidence" value="ECO:0007669"/>
    <property type="project" value="UniProtKB-UniRule"/>
</dbReference>
<evidence type="ECO:0000313" key="14">
    <source>
        <dbReference type="EMBL" id="OXU30836.1"/>
    </source>
</evidence>
<dbReference type="Pfam" id="PF09412">
    <property type="entry name" value="XendoU"/>
    <property type="match status" value="1"/>
</dbReference>
<evidence type="ECO:0000256" key="6">
    <source>
        <dbReference type="ARBA" id="ARBA00022759"/>
    </source>
</evidence>
<feature type="compositionally biased region" description="Polar residues" evidence="12">
    <location>
        <begin position="167"/>
        <end position="186"/>
    </location>
</feature>
<feature type="chain" id="PRO_5026371010" description="EndoU domain-containing protein" evidence="11">
    <location>
        <begin position="22"/>
        <end position="649"/>
    </location>
</feature>
<comment type="caution">
    <text evidence="14">The sequence shown here is derived from an EMBL/GenBank/DDBJ whole genome shotgun (WGS) entry which is preliminary data.</text>
</comment>
<keyword evidence="10" id="KW-0456">Lyase</keyword>
<evidence type="ECO:0000259" key="13">
    <source>
        <dbReference type="PROSITE" id="PS51959"/>
    </source>
</evidence>
<dbReference type="OrthoDB" id="430326at2759"/>
<feature type="compositionally biased region" description="Polar residues" evidence="12">
    <location>
        <begin position="35"/>
        <end position="52"/>
    </location>
</feature>
<dbReference type="SUPFAM" id="SSF142877">
    <property type="entry name" value="EndoU-like"/>
    <property type="match status" value="1"/>
</dbReference>